<dbReference type="InterPro" id="IPR004891">
    <property type="entry name" value="Mercury-R_MerC"/>
</dbReference>
<keyword evidence="1" id="KW-0812">Transmembrane</keyword>
<feature type="transmembrane region" description="Helical" evidence="1">
    <location>
        <begin position="73"/>
        <end position="90"/>
    </location>
</feature>
<proteinExistence type="predicted"/>
<feature type="transmembrane region" description="Helical" evidence="1">
    <location>
        <begin position="46"/>
        <end position="66"/>
    </location>
</feature>
<comment type="caution">
    <text evidence="2">The sequence shown here is derived from an EMBL/GenBank/DDBJ whole genome shotgun (WGS) entry which is preliminary data.</text>
</comment>
<accession>A0ABP3BAQ9</accession>
<dbReference type="Pfam" id="PF03203">
    <property type="entry name" value="MerC"/>
    <property type="match status" value="1"/>
</dbReference>
<sequence length="134" mass="15053">MKLTLNRPDTFGALASALCLVHCFATPFIFIAHSCAAGGCVTSPVWWRSLDYIFLIISFFAVLQSAKNTSKNFMKPLLWTSWFSLFFLIVNEKIQLLSLPETVTYIIAIVLAALHIYNLKYCQCKTNNCCSNNG</sequence>
<gene>
    <name evidence="2" type="ORF">KLA_00060</name>
</gene>
<evidence type="ECO:0008006" key="4">
    <source>
        <dbReference type="Google" id="ProtNLM"/>
    </source>
</evidence>
<reference evidence="2 3" key="1">
    <citation type="journal article" date="2014" name="Genome Announc.">
        <title>Draft Genome Sequence of the Carrageenan-Degrading Bacterium Cellulophaga sp. Strain KL-A, Isolated from Decaying Marine Algae.</title>
        <authorList>
            <person name="Shan D."/>
            <person name="Ying J."/>
            <person name="Li X."/>
            <person name="Gao Z."/>
            <person name="Wei G."/>
            <person name="Shao Z."/>
        </authorList>
    </citation>
    <scope>NUCLEOTIDE SEQUENCE [LARGE SCALE GENOMIC DNA]</scope>
    <source>
        <strain evidence="2 3">KL-A</strain>
    </source>
</reference>
<keyword evidence="1" id="KW-0472">Membrane</keyword>
<protein>
    <recommendedName>
        <fullName evidence="4">MerC domain-containing protein</fullName>
    </recommendedName>
</protein>
<evidence type="ECO:0000313" key="2">
    <source>
        <dbReference type="EMBL" id="EWH14905.1"/>
    </source>
</evidence>
<dbReference type="Proteomes" id="UP000019275">
    <property type="component" value="Unassembled WGS sequence"/>
</dbReference>
<keyword evidence="3" id="KW-1185">Reference proteome</keyword>
<organism evidence="2 3">
    <name type="scientific">Cellulophaga geojensis KL-A</name>
    <dbReference type="NCBI Taxonomy" id="1328323"/>
    <lineage>
        <taxon>Bacteria</taxon>
        <taxon>Pseudomonadati</taxon>
        <taxon>Bacteroidota</taxon>
        <taxon>Flavobacteriia</taxon>
        <taxon>Flavobacteriales</taxon>
        <taxon>Flavobacteriaceae</taxon>
        <taxon>Cellulophaga</taxon>
    </lineage>
</organism>
<evidence type="ECO:0000313" key="3">
    <source>
        <dbReference type="Proteomes" id="UP000019275"/>
    </source>
</evidence>
<dbReference type="RefSeq" id="WP_034642685.1">
    <property type="nucleotide sequence ID" value="NZ_ARZX01000001.1"/>
</dbReference>
<evidence type="ECO:0000256" key="1">
    <source>
        <dbReference type="SAM" id="Phobius"/>
    </source>
</evidence>
<feature type="transmembrane region" description="Helical" evidence="1">
    <location>
        <begin position="102"/>
        <end position="119"/>
    </location>
</feature>
<keyword evidence="1" id="KW-1133">Transmembrane helix</keyword>
<dbReference type="EMBL" id="ARZX01000001">
    <property type="protein sequence ID" value="EWH14905.1"/>
    <property type="molecule type" value="Genomic_DNA"/>
</dbReference>
<name>A0ABP3BAQ9_9FLAO</name>